<dbReference type="GO" id="GO:0007165">
    <property type="term" value="P:signal transduction"/>
    <property type="evidence" value="ECO:0007669"/>
    <property type="project" value="InterPro"/>
</dbReference>
<reference evidence="6" key="1">
    <citation type="submission" date="2025-08" db="UniProtKB">
        <authorList>
            <consortium name="RefSeq"/>
        </authorList>
    </citation>
    <scope>IDENTIFICATION</scope>
</reference>
<proteinExistence type="predicted"/>
<name>A0A6P7KZS7_BETSP</name>
<evidence type="ECO:0000256" key="1">
    <source>
        <dbReference type="ARBA" id="ARBA00004613"/>
    </source>
</evidence>
<sequence>MASSWALVVSTAVVWVSLGSAFEDEPIIEQREINYADDLRKAMLQSPVDLTDLLQGGVPLDGVPMPRGSHPLHFEPPAERYYVQFPLGRPTSDNLQSICANGDRRPRYPKSYFPSSGFSGQGRKGSSVNKAEAWFSICCNGNPTWTTNVTLCCLTRAWEQSIKVYCREEFSIKTSHFHCCKERGDKRLNCFNDDAPNPDYEPTEEIPMPPLQSKAKFKFDPTICQTPRYAGRIGAA</sequence>
<keyword evidence="5" id="KW-1185">Reference proteome</keyword>
<feature type="chain" id="PRO_5027538556" evidence="4">
    <location>
        <begin position="22"/>
        <end position="236"/>
    </location>
</feature>
<dbReference type="InParanoid" id="A0A6P7KZS7"/>
<gene>
    <name evidence="6" type="primary">LOC114843639</name>
</gene>
<dbReference type="RefSeq" id="XP_028986204.1">
    <property type="nucleotide sequence ID" value="XM_029130371.3"/>
</dbReference>
<dbReference type="GO" id="GO:0030500">
    <property type="term" value="P:regulation of bone mineralization"/>
    <property type="evidence" value="ECO:0007669"/>
    <property type="project" value="TreeGrafter"/>
</dbReference>
<dbReference type="SUPFAM" id="SSF48552">
    <property type="entry name" value="Serum albumin-like"/>
    <property type="match status" value="1"/>
</dbReference>
<keyword evidence="2" id="KW-0964">Secreted</keyword>
<dbReference type="OrthoDB" id="9889855at2759"/>
<comment type="subcellular location">
    <subcellularLocation>
        <location evidence="1">Secreted</location>
    </subcellularLocation>
</comment>
<evidence type="ECO:0000313" key="6">
    <source>
        <dbReference type="RefSeq" id="XP_028986204.1"/>
    </source>
</evidence>
<accession>A0A6P7KZS7</accession>
<feature type="signal peptide" evidence="4">
    <location>
        <begin position="1"/>
        <end position="21"/>
    </location>
</feature>
<dbReference type="InterPro" id="IPR008605">
    <property type="entry name" value="ECM1"/>
</dbReference>
<evidence type="ECO:0000313" key="5">
    <source>
        <dbReference type="Proteomes" id="UP000515150"/>
    </source>
</evidence>
<dbReference type="PANTHER" id="PTHR16776:SF3">
    <property type="entry name" value="EXTRACELLULAR MATRIX PROTEIN 1"/>
    <property type="match status" value="1"/>
</dbReference>
<dbReference type="GO" id="GO:0005615">
    <property type="term" value="C:extracellular space"/>
    <property type="evidence" value="ECO:0007669"/>
    <property type="project" value="InterPro"/>
</dbReference>
<dbReference type="Pfam" id="PF05782">
    <property type="entry name" value="ECM1"/>
    <property type="match status" value="1"/>
</dbReference>
<dbReference type="AlphaFoldDB" id="A0A6P7KZS7"/>
<dbReference type="PANTHER" id="PTHR16776">
    <property type="entry name" value="EXTRACELLULAR MATRIX PROTEIN 1"/>
    <property type="match status" value="1"/>
</dbReference>
<evidence type="ECO:0000256" key="2">
    <source>
        <dbReference type="ARBA" id="ARBA00022525"/>
    </source>
</evidence>
<dbReference type="Proteomes" id="UP000515150">
    <property type="component" value="Chromosome 16"/>
</dbReference>
<dbReference type="InterPro" id="IPR020858">
    <property type="entry name" value="Serum_albumin-like"/>
</dbReference>
<evidence type="ECO:0000256" key="4">
    <source>
        <dbReference type="SAM" id="SignalP"/>
    </source>
</evidence>
<dbReference type="Gene3D" id="1.10.246.10">
    <property type="match status" value="1"/>
</dbReference>
<dbReference type="KEGG" id="bspl:114843639"/>
<keyword evidence="3" id="KW-0677">Repeat</keyword>
<protein>
    <submittedName>
        <fullName evidence="6">Extracellular matrix protein 1-like</fullName>
    </submittedName>
</protein>
<organism evidence="5 6">
    <name type="scientific">Betta splendens</name>
    <name type="common">Siamese fighting fish</name>
    <dbReference type="NCBI Taxonomy" id="158456"/>
    <lineage>
        <taxon>Eukaryota</taxon>
        <taxon>Metazoa</taxon>
        <taxon>Chordata</taxon>
        <taxon>Craniata</taxon>
        <taxon>Vertebrata</taxon>
        <taxon>Euteleostomi</taxon>
        <taxon>Actinopterygii</taxon>
        <taxon>Neopterygii</taxon>
        <taxon>Teleostei</taxon>
        <taxon>Neoteleostei</taxon>
        <taxon>Acanthomorphata</taxon>
        <taxon>Anabantaria</taxon>
        <taxon>Anabantiformes</taxon>
        <taxon>Anabantoidei</taxon>
        <taxon>Osphronemidae</taxon>
        <taxon>Betta</taxon>
    </lineage>
</organism>
<keyword evidence="4" id="KW-0732">Signal</keyword>
<dbReference type="FunCoup" id="A0A6P7KZS7">
    <property type="interactions" value="1"/>
</dbReference>
<dbReference type="GeneID" id="114843639"/>
<evidence type="ECO:0000256" key="3">
    <source>
        <dbReference type="ARBA" id="ARBA00022737"/>
    </source>
</evidence>